<dbReference type="STRING" id="3068.D8THH2"/>
<evidence type="ECO:0000313" key="4">
    <source>
        <dbReference type="Proteomes" id="UP000001058"/>
    </source>
</evidence>
<name>D8THH2_VOLCA</name>
<dbReference type="InterPro" id="IPR002938">
    <property type="entry name" value="FAD-bd"/>
</dbReference>
<organism evidence="4">
    <name type="scientific">Volvox carteri f. nagariensis</name>
    <dbReference type="NCBI Taxonomy" id="3068"/>
    <lineage>
        <taxon>Eukaryota</taxon>
        <taxon>Viridiplantae</taxon>
        <taxon>Chlorophyta</taxon>
        <taxon>core chlorophytes</taxon>
        <taxon>Chlorophyceae</taxon>
        <taxon>CS clade</taxon>
        <taxon>Chlamydomonadales</taxon>
        <taxon>Volvocaceae</taxon>
        <taxon>Volvox</taxon>
    </lineage>
</organism>
<protein>
    <recommendedName>
        <fullName evidence="2">FAD-binding domain-containing protein</fullName>
    </recommendedName>
</protein>
<dbReference type="Gene3D" id="3.50.50.60">
    <property type="entry name" value="FAD/NAD(P)-binding domain"/>
    <property type="match status" value="1"/>
</dbReference>
<sequence>MGGQQLSMGRTSPPRQVDIAIIGGGLGGLALAVGLHRRGLAAHVFEASSELRKETSTMVGLGPNALAALGDLHPDLPEQIRQRGVLNNNVKTMNFPDGADNPIINVRPGGGGELCTIRWAQVHEALAQVVPPEFVHCNHAATGYDEIWDEQGMDNGTDVDESATATTAMASSTSAVRPAHRAVVHFRDQPSVTAKLVVGADGVFSPIRAAMYPNDPGPRYLGHMNWNCLIYNPGGNTVAHAHEPGQLCIANNGLLGAGLIVPSLFAIVCDAGGGYTFWQPPPREANGTGAAGAATGGAPNGDSDASGSGGARRGRGGQGVPGSKARVIERLQSAGWHWWLPLVEATPESAIFERALYDRVPLERWASSGRRVVLLGDAAHAMHPMAGQGARSAFEDAHQLTLALDALWPDVPTALERYQQARIYRHVL</sequence>
<dbReference type="AlphaFoldDB" id="D8THH2"/>
<dbReference type="PANTHER" id="PTHR46496">
    <property type="match status" value="1"/>
</dbReference>
<dbReference type="PANTHER" id="PTHR46496:SF4">
    <property type="entry name" value="ZEAXANTHIN EPOXIDASE"/>
    <property type="match status" value="1"/>
</dbReference>
<evidence type="ECO:0000313" key="3">
    <source>
        <dbReference type="EMBL" id="EFJ52710.1"/>
    </source>
</evidence>
<evidence type="ECO:0000256" key="1">
    <source>
        <dbReference type="SAM" id="MobiDB-lite"/>
    </source>
</evidence>
<feature type="compositionally biased region" description="Gly residues" evidence="1">
    <location>
        <begin position="307"/>
        <end position="320"/>
    </location>
</feature>
<dbReference type="RefSeq" id="XP_002945715.1">
    <property type="nucleotide sequence ID" value="XM_002945669.1"/>
</dbReference>
<evidence type="ECO:0000259" key="2">
    <source>
        <dbReference type="Pfam" id="PF01494"/>
    </source>
</evidence>
<feature type="region of interest" description="Disordered" evidence="1">
    <location>
        <begin position="280"/>
        <end position="323"/>
    </location>
</feature>
<reference evidence="3 4" key="1">
    <citation type="journal article" date="2010" name="Science">
        <title>Genomic analysis of organismal complexity in the multicellular green alga Volvox carteri.</title>
        <authorList>
            <person name="Prochnik S.E."/>
            <person name="Umen J."/>
            <person name="Nedelcu A.M."/>
            <person name="Hallmann A."/>
            <person name="Miller S.M."/>
            <person name="Nishii I."/>
            <person name="Ferris P."/>
            <person name="Kuo A."/>
            <person name="Mitros T."/>
            <person name="Fritz-Laylin L.K."/>
            <person name="Hellsten U."/>
            <person name="Chapman J."/>
            <person name="Simakov O."/>
            <person name="Rensing S.A."/>
            <person name="Terry A."/>
            <person name="Pangilinan J."/>
            <person name="Kapitonov V."/>
            <person name="Jurka J."/>
            <person name="Salamov A."/>
            <person name="Shapiro H."/>
            <person name="Schmutz J."/>
            <person name="Grimwood J."/>
            <person name="Lindquist E."/>
            <person name="Lucas S."/>
            <person name="Grigoriev I.V."/>
            <person name="Schmitt R."/>
            <person name="Kirk D."/>
            <person name="Rokhsar D.S."/>
        </authorList>
    </citation>
    <scope>NUCLEOTIDE SEQUENCE [LARGE SCALE GENOMIC DNA]</scope>
    <source>
        <strain evidence="4">f. Nagariensis / Eve</strain>
    </source>
</reference>
<feature type="domain" description="FAD-binding" evidence="2">
    <location>
        <begin position="368"/>
        <end position="421"/>
    </location>
</feature>
<dbReference type="OrthoDB" id="2017073at2759"/>
<proteinExistence type="predicted"/>
<dbReference type="InterPro" id="IPR036188">
    <property type="entry name" value="FAD/NAD-bd_sf"/>
</dbReference>
<gene>
    <name evidence="3" type="ORF">VOLCADRAFT_85973</name>
</gene>
<dbReference type="EMBL" id="GL378323">
    <property type="protein sequence ID" value="EFJ52710.1"/>
    <property type="molecule type" value="Genomic_DNA"/>
</dbReference>
<dbReference type="GO" id="GO:0071949">
    <property type="term" value="F:FAD binding"/>
    <property type="evidence" value="ECO:0007669"/>
    <property type="project" value="InterPro"/>
</dbReference>
<dbReference type="SUPFAM" id="SSF51905">
    <property type="entry name" value="FAD/NAD(P)-binding domain"/>
    <property type="match status" value="1"/>
</dbReference>
<dbReference type="Pfam" id="PF01494">
    <property type="entry name" value="FAD_binding_3"/>
    <property type="match status" value="2"/>
</dbReference>
<dbReference type="InParanoid" id="D8THH2"/>
<dbReference type="GeneID" id="9621848"/>
<feature type="domain" description="FAD-binding" evidence="2">
    <location>
        <begin position="17"/>
        <end position="212"/>
    </location>
</feature>
<accession>D8THH2</accession>
<keyword evidence="4" id="KW-1185">Reference proteome</keyword>
<dbReference type="Proteomes" id="UP000001058">
    <property type="component" value="Unassembled WGS sequence"/>
</dbReference>
<dbReference type="KEGG" id="vcn:VOLCADRAFT_85973"/>
<dbReference type="eggNOG" id="KOG2614">
    <property type="taxonomic scope" value="Eukaryota"/>
</dbReference>
<dbReference type="PRINTS" id="PR00420">
    <property type="entry name" value="RNGMNOXGNASE"/>
</dbReference>